<sequence length="94" mass="10067">MRDSPATGGRSWVQTAGPSASSAVLQAVTAERPYRYGRPCLGGDCGCKLRGAGLAMYRALLHRDSLFFKCVWRLCLWALQFASTGSGGGRQVPT</sequence>
<evidence type="ECO:0000313" key="2">
    <source>
        <dbReference type="Proteomes" id="UP001057452"/>
    </source>
</evidence>
<reference evidence="1" key="1">
    <citation type="submission" date="2022-05" db="EMBL/GenBank/DDBJ databases">
        <title>Chromosome-level genome of Chaenocephalus aceratus.</title>
        <authorList>
            <person name="Park H."/>
        </authorList>
    </citation>
    <scope>NUCLEOTIDE SEQUENCE</scope>
    <source>
        <strain evidence="1">KU_202001</strain>
    </source>
</reference>
<proteinExistence type="predicted"/>
<dbReference type="Proteomes" id="UP001057452">
    <property type="component" value="Chromosome 16"/>
</dbReference>
<evidence type="ECO:0000313" key="1">
    <source>
        <dbReference type="EMBL" id="KAI4811470.1"/>
    </source>
</evidence>
<protein>
    <submittedName>
        <fullName evidence="1">Uncharacterized protein</fullName>
    </submittedName>
</protein>
<comment type="caution">
    <text evidence="1">The sequence shown here is derived from an EMBL/GenBank/DDBJ whole genome shotgun (WGS) entry which is preliminary data.</text>
</comment>
<organism evidence="1 2">
    <name type="scientific">Chaenocephalus aceratus</name>
    <name type="common">Blackfin icefish</name>
    <name type="synonym">Chaenichthys aceratus</name>
    <dbReference type="NCBI Taxonomy" id="36190"/>
    <lineage>
        <taxon>Eukaryota</taxon>
        <taxon>Metazoa</taxon>
        <taxon>Chordata</taxon>
        <taxon>Craniata</taxon>
        <taxon>Vertebrata</taxon>
        <taxon>Euteleostomi</taxon>
        <taxon>Actinopterygii</taxon>
        <taxon>Neopterygii</taxon>
        <taxon>Teleostei</taxon>
        <taxon>Neoteleostei</taxon>
        <taxon>Acanthomorphata</taxon>
        <taxon>Eupercaria</taxon>
        <taxon>Perciformes</taxon>
        <taxon>Notothenioidei</taxon>
        <taxon>Channichthyidae</taxon>
        <taxon>Chaenocephalus</taxon>
    </lineage>
</organism>
<keyword evidence="2" id="KW-1185">Reference proteome</keyword>
<dbReference type="EMBL" id="CM043800">
    <property type="protein sequence ID" value="KAI4811470.1"/>
    <property type="molecule type" value="Genomic_DNA"/>
</dbReference>
<gene>
    <name evidence="1" type="ORF">KUCAC02_014375</name>
</gene>
<accession>A0ACB9WF45</accession>
<name>A0ACB9WF45_CHAAC</name>